<comment type="caution">
    <text evidence="2">The sequence shown here is derived from an EMBL/GenBank/DDBJ whole genome shotgun (WGS) entry which is preliminary data.</text>
</comment>
<accession>A0A918CKE5</accession>
<dbReference type="EMBL" id="BMSX01000012">
    <property type="protein sequence ID" value="GGR27671.1"/>
    <property type="molecule type" value="Genomic_DNA"/>
</dbReference>
<name>A0A918CKE5_9ACTN</name>
<keyword evidence="1" id="KW-0812">Transmembrane</keyword>
<sequence>MLLPGFVLIGRAVVMLVLGRLLVIGVLVVLMRGLVVSLVVVLSVVSGSRVVRFAGRTPLGMVILRR</sequence>
<keyword evidence="1" id="KW-0472">Membrane</keyword>
<feature type="transmembrane region" description="Helical" evidence="1">
    <location>
        <begin position="12"/>
        <end position="45"/>
    </location>
</feature>
<protein>
    <submittedName>
        <fullName evidence="2">Uncharacterized protein</fullName>
    </submittedName>
</protein>
<keyword evidence="3" id="KW-1185">Reference proteome</keyword>
<reference evidence="2" key="1">
    <citation type="journal article" date="2014" name="Int. J. Syst. Evol. Microbiol.">
        <title>Complete genome sequence of Corynebacterium casei LMG S-19264T (=DSM 44701T), isolated from a smear-ripened cheese.</title>
        <authorList>
            <consortium name="US DOE Joint Genome Institute (JGI-PGF)"/>
            <person name="Walter F."/>
            <person name="Albersmeier A."/>
            <person name="Kalinowski J."/>
            <person name="Ruckert C."/>
        </authorList>
    </citation>
    <scope>NUCLEOTIDE SEQUENCE</scope>
    <source>
        <strain evidence="2">JCM 4346</strain>
    </source>
</reference>
<evidence type="ECO:0000313" key="2">
    <source>
        <dbReference type="EMBL" id="GGR27671.1"/>
    </source>
</evidence>
<reference evidence="2" key="2">
    <citation type="submission" date="2020-09" db="EMBL/GenBank/DDBJ databases">
        <authorList>
            <person name="Sun Q."/>
            <person name="Ohkuma M."/>
        </authorList>
    </citation>
    <scope>NUCLEOTIDE SEQUENCE</scope>
    <source>
        <strain evidence="2">JCM 4346</strain>
    </source>
</reference>
<dbReference type="AlphaFoldDB" id="A0A918CKE5"/>
<gene>
    <name evidence="2" type="ORF">GCM10010251_49570</name>
</gene>
<proteinExistence type="predicted"/>
<evidence type="ECO:0000313" key="3">
    <source>
        <dbReference type="Proteomes" id="UP000658320"/>
    </source>
</evidence>
<keyword evidence="1" id="KW-1133">Transmembrane helix</keyword>
<organism evidence="2 3">
    <name type="scientific">Streptomyces aurantiogriseus</name>
    <dbReference type="NCBI Taxonomy" id="66870"/>
    <lineage>
        <taxon>Bacteria</taxon>
        <taxon>Bacillati</taxon>
        <taxon>Actinomycetota</taxon>
        <taxon>Actinomycetes</taxon>
        <taxon>Kitasatosporales</taxon>
        <taxon>Streptomycetaceae</taxon>
        <taxon>Streptomyces</taxon>
    </lineage>
</organism>
<dbReference type="Proteomes" id="UP000658320">
    <property type="component" value="Unassembled WGS sequence"/>
</dbReference>
<evidence type="ECO:0000256" key="1">
    <source>
        <dbReference type="SAM" id="Phobius"/>
    </source>
</evidence>